<comment type="similarity">
    <text evidence="2">Belongs to the bacterial solute-binding protein 1 family.</text>
</comment>
<feature type="chain" id="PRO_5021456651" evidence="4">
    <location>
        <begin position="23"/>
        <end position="449"/>
    </location>
</feature>
<dbReference type="AlphaFoldDB" id="A0A4Z0WB83"/>
<gene>
    <name evidence="5" type="ORF">E4656_16640</name>
</gene>
<dbReference type="EMBL" id="SRMF01000009">
    <property type="protein sequence ID" value="TGG91346.1"/>
    <property type="molecule type" value="Genomic_DNA"/>
</dbReference>
<proteinExistence type="inferred from homology"/>
<dbReference type="Gene3D" id="3.40.190.10">
    <property type="entry name" value="Periplasmic binding protein-like II"/>
    <property type="match status" value="2"/>
</dbReference>
<dbReference type="GO" id="GO:0042597">
    <property type="term" value="C:periplasmic space"/>
    <property type="evidence" value="ECO:0007669"/>
    <property type="project" value="UniProtKB-SubCell"/>
</dbReference>
<evidence type="ECO:0000256" key="2">
    <source>
        <dbReference type="ARBA" id="ARBA00008520"/>
    </source>
</evidence>
<evidence type="ECO:0000313" key="5">
    <source>
        <dbReference type="EMBL" id="TGG91346.1"/>
    </source>
</evidence>
<dbReference type="InterPro" id="IPR006059">
    <property type="entry name" value="SBP"/>
</dbReference>
<dbReference type="RefSeq" id="WP_135484438.1">
    <property type="nucleotide sequence ID" value="NZ_SRMF01000009.1"/>
</dbReference>
<dbReference type="InterPro" id="IPR050490">
    <property type="entry name" value="Bact_solute-bd_prot1"/>
</dbReference>
<feature type="signal peptide" evidence="4">
    <location>
        <begin position="1"/>
        <end position="22"/>
    </location>
</feature>
<accession>A0A4Z0WB83</accession>
<dbReference type="SUPFAM" id="SSF53850">
    <property type="entry name" value="Periplasmic binding protein-like II"/>
    <property type="match status" value="1"/>
</dbReference>
<comment type="subcellular location">
    <subcellularLocation>
        <location evidence="1">Periplasm</location>
    </subcellularLocation>
</comment>
<comment type="caution">
    <text evidence="5">The sequence shown here is derived from an EMBL/GenBank/DDBJ whole genome shotgun (WGS) entry which is preliminary data.</text>
</comment>
<reference evidence="5 6" key="1">
    <citation type="submission" date="2019-04" db="EMBL/GenBank/DDBJ databases">
        <title>Natronospirillum operosus gen. nov., sp. nov., a haloalkaliphilic satellite isolated from decaying biomass of laboratory culture of cyanobacterium Geitlerinema sp. and proposal of Natronospirillaceae fam. nov. and Saccharospirillaceae fam. nov.</title>
        <authorList>
            <person name="Kevbrin V."/>
            <person name="Boltyanskaya Y."/>
            <person name="Koziaeva V."/>
            <person name="Grouzdev D.S."/>
            <person name="Park M."/>
            <person name="Cho J."/>
        </authorList>
    </citation>
    <scope>NUCLEOTIDE SEQUENCE [LARGE SCALE GENOMIC DNA]</scope>
    <source>
        <strain evidence="5 6">G-116</strain>
    </source>
</reference>
<evidence type="ECO:0000256" key="1">
    <source>
        <dbReference type="ARBA" id="ARBA00004418"/>
    </source>
</evidence>
<dbReference type="OrthoDB" id="8663148at2"/>
<name>A0A4Z0WB83_9GAMM</name>
<sequence>MIKKRTLAVAIASAALASGAMAQNLHFPVGEGPFSWEWMDEFSTMDLSGQTVTVAGPWLGDEQTSFRRVLAYFEEATGANVDYAGSDSFEQQIQVDTQAGSPPNMAIFPQPGLAEDLAAQNLLVPLGSNAANWVRANFSDGDGWADLGTFENRAGEEHFYGVMYRVDLKSLVWYVPDNFEDYGYEVPTSMEEMIALSDQMVADGETPWTIGLGSGAATGWPATDWVEDLMLRMHPPEVYDGWVTNDIPFNDPRVVEVIEEFGKFARNPDYVAGGVQAVATTDFRDAPQALFDIPPRAFMHRQANFIPAFFPDDVVIGEDVDFFYMPSYEERDLGDPVLSAGTMMAITRDSNATRALLQFLQTPLAHELWMAQGQFLTVHLGANVDAYASDVLRRQGEILLEADTVRFDASDMMPGAIGAGTFWTGMVDFVGGTSAQDVADAIQRSWDEL</sequence>
<keyword evidence="3" id="KW-0813">Transport</keyword>
<protein>
    <submittedName>
        <fullName evidence="5">Carbohydrate ABC transporter substrate-binding protein</fullName>
    </submittedName>
</protein>
<dbReference type="PANTHER" id="PTHR43649">
    <property type="entry name" value="ARABINOSE-BINDING PROTEIN-RELATED"/>
    <property type="match status" value="1"/>
</dbReference>
<keyword evidence="6" id="KW-1185">Reference proteome</keyword>
<evidence type="ECO:0000256" key="4">
    <source>
        <dbReference type="SAM" id="SignalP"/>
    </source>
</evidence>
<keyword evidence="4" id="KW-0732">Signal</keyword>
<evidence type="ECO:0000313" key="6">
    <source>
        <dbReference type="Proteomes" id="UP000297475"/>
    </source>
</evidence>
<dbReference type="PANTHER" id="PTHR43649:SF29">
    <property type="entry name" value="OSMOPROTECTIVE COMPOUNDS-BINDING PROTEIN GGTB"/>
    <property type="match status" value="1"/>
</dbReference>
<organism evidence="5 6">
    <name type="scientific">Natronospirillum operosum</name>
    <dbReference type="NCBI Taxonomy" id="2759953"/>
    <lineage>
        <taxon>Bacteria</taxon>
        <taxon>Pseudomonadati</taxon>
        <taxon>Pseudomonadota</taxon>
        <taxon>Gammaproteobacteria</taxon>
        <taxon>Oceanospirillales</taxon>
        <taxon>Natronospirillaceae</taxon>
        <taxon>Natronospirillum</taxon>
    </lineage>
</organism>
<dbReference type="Proteomes" id="UP000297475">
    <property type="component" value="Unassembled WGS sequence"/>
</dbReference>
<dbReference type="Pfam" id="PF01547">
    <property type="entry name" value="SBP_bac_1"/>
    <property type="match status" value="1"/>
</dbReference>
<evidence type="ECO:0000256" key="3">
    <source>
        <dbReference type="ARBA" id="ARBA00022448"/>
    </source>
</evidence>